<accession>A0A017HBT4</accession>
<feature type="domain" description="J" evidence="2">
    <location>
        <begin position="154"/>
        <end position="216"/>
    </location>
</feature>
<feature type="region of interest" description="Disordered" evidence="1">
    <location>
        <begin position="124"/>
        <end position="151"/>
    </location>
</feature>
<proteinExistence type="predicted"/>
<dbReference type="RefSeq" id="WP_017927338.1">
    <property type="nucleotide sequence ID" value="NZ_KB822995.1"/>
</dbReference>
<reference evidence="3 4" key="1">
    <citation type="submission" date="2013-03" db="EMBL/GenBank/DDBJ databases">
        <authorList>
            <person name="Fiebig A."/>
            <person name="Goeker M."/>
            <person name="Klenk H.-P.P."/>
        </authorList>
    </citation>
    <scope>NUCLEOTIDE SEQUENCE [LARGE SCALE GENOMIC DNA]</scope>
    <source>
        <strain evidence="3 4">DSM 17492</strain>
    </source>
</reference>
<gene>
    <name evidence="3" type="ORF">Lokhon_02897</name>
</gene>
<evidence type="ECO:0000259" key="2">
    <source>
        <dbReference type="PROSITE" id="PS50076"/>
    </source>
</evidence>
<organism evidence="3 4">
    <name type="scientific">Limimaricola hongkongensis DSM 17492</name>
    <dbReference type="NCBI Taxonomy" id="1122180"/>
    <lineage>
        <taxon>Bacteria</taxon>
        <taxon>Pseudomonadati</taxon>
        <taxon>Pseudomonadota</taxon>
        <taxon>Alphaproteobacteria</taxon>
        <taxon>Rhodobacterales</taxon>
        <taxon>Paracoccaceae</taxon>
        <taxon>Limimaricola</taxon>
    </lineage>
</organism>
<protein>
    <recommendedName>
        <fullName evidence="2">J domain-containing protein</fullName>
    </recommendedName>
</protein>
<dbReference type="PATRIC" id="fig|1122180.6.peg.2876"/>
<feature type="region of interest" description="Disordered" evidence="1">
    <location>
        <begin position="1"/>
        <end position="36"/>
    </location>
</feature>
<dbReference type="InterPro" id="IPR036869">
    <property type="entry name" value="J_dom_sf"/>
</dbReference>
<evidence type="ECO:0000313" key="4">
    <source>
        <dbReference type="Proteomes" id="UP000025047"/>
    </source>
</evidence>
<dbReference type="AlphaFoldDB" id="A0A017HBT4"/>
<dbReference type="Gene3D" id="1.10.287.110">
    <property type="entry name" value="DnaJ domain"/>
    <property type="match status" value="1"/>
</dbReference>
<dbReference type="eggNOG" id="COG2214">
    <property type="taxonomic scope" value="Bacteria"/>
</dbReference>
<dbReference type="PRINTS" id="PR00625">
    <property type="entry name" value="JDOMAIN"/>
</dbReference>
<dbReference type="HOGENOM" id="CLU_096103_0_0_5"/>
<dbReference type="Pfam" id="PF00226">
    <property type="entry name" value="DnaJ"/>
    <property type="match status" value="1"/>
</dbReference>
<keyword evidence="4" id="KW-1185">Reference proteome</keyword>
<sequence length="216" mass="24758">MAKNDPFGFDMSVSASKKKNPRGRRGMSGAFETSTRVCDHPGCEEAGKYRAPKSPDILDDYFWFCKDHVREYNLKWNFFDGSTEAEYAEQVDTDRVWGRSTKPFGKRSEEQRAWARLGVDDPHQVLGENATRNPGRNAAQQGGHTRRLPATERRALEVLDAKDSWSKAEIRKSYKALIKVLHPDMNGGDRSQEEQLSEVVWAWDQIKDSKSFRDKD</sequence>
<dbReference type="EMBL" id="APGJ01000007">
    <property type="protein sequence ID" value="EYD71249.1"/>
    <property type="molecule type" value="Genomic_DNA"/>
</dbReference>
<dbReference type="CDD" id="cd06257">
    <property type="entry name" value="DnaJ"/>
    <property type="match status" value="1"/>
</dbReference>
<feature type="compositionally biased region" description="Basic residues" evidence="1">
    <location>
        <begin position="16"/>
        <end position="25"/>
    </location>
</feature>
<dbReference type="InterPro" id="IPR001623">
    <property type="entry name" value="DnaJ_domain"/>
</dbReference>
<comment type="caution">
    <text evidence="3">The sequence shown here is derived from an EMBL/GenBank/DDBJ whole genome shotgun (WGS) entry which is preliminary data.</text>
</comment>
<evidence type="ECO:0000256" key="1">
    <source>
        <dbReference type="SAM" id="MobiDB-lite"/>
    </source>
</evidence>
<dbReference type="SMART" id="SM00271">
    <property type="entry name" value="DnaJ"/>
    <property type="match status" value="1"/>
</dbReference>
<dbReference type="SUPFAM" id="SSF46565">
    <property type="entry name" value="Chaperone J-domain"/>
    <property type="match status" value="1"/>
</dbReference>
<evidence type="ECO:0000313" key="3">
    <source>
        <dbReference type="EMBL" id="EYD71249.1"/>
    </source>
</evidence>
<dbReference type="STRING" id="1122180.Lokhon_02897"/>
<dbReference type="Proteomes" id="UP000025047">
    <property type="component" value="Unassembled WGS sequence"/>
</dbReference>
<dbReference type="OrthoDB" id="9786294at2"/>
<name>A0A017HBT4_9RHOB</name>
<dbReference type="PROSITE" id="PS50076">
    <property type="entry name" value="DNAJ_2"/>
    <property type="match status" value="1"/>
</dbReference>
<feature type="compositionally biased region" description="Polar residues" evidence="1">
    <location>
        <begin position="130"/>
        <end position="143"/>
    </location>
</feature>